<evidence type="ECO:0000256" key="7">
    <source>
        <dbReference type="PROSITE-ProRule" id="PRU00703"/>
    </source>
</evidence>
<evidence type="ECO:0000313" key="10">
    <source>
        <dbReference type="EMBL" id="CUT04810.1"/>
    </source>
</evidence>
<dbReference type="RefSeq" id="WP_092351021.1">
    <property type="nucleotide sequence ID" value="NZ_CZVW01000028.1"/>
</dbReference>
<dbReference type="SMART" id="SM00116">
    <property type="entry name" value="CBS"/>
    <property type="match status" value="2"/>
</dbReference>
<dbReference type="CDD" id="cd05014">
    <property type="entry name" value="SIS_Kpsf"/>
    <property type="match status" value="1"/>
</dbReference>
<dbReference type="InterPro" id="IPR046342">
    <property type="entry name" value="CBS_dom_sf"/>
</dbReference>
<comment type="similarity">
    <text evidence="1 4">Belongs to the SIS family. GutQ/KpsF subfamily.</text>
</comment>
<keyword evidence="2" id="KW-0677">Repeat</keyword>
<dbReference type="FunFam" id="3.40.50.10490:FF:000011">
    <property type="entry name" value="Arabinose 5-phosphate isomerase"/>
    <property type="match status" value="1"/>
</dbReference>
<evidence type="ECO:0000256" key="1">
    <source>
        <dbReference type="ARBA" id="ARBA00008165"/>
    </source>
</evidence>
<name>A0A0P1NYC2_9BACT</name>
<dbReference type="InterPro" id="IPR001347">
    <property type="entry name" value="SIS_dom"/>
</dbReference>
<dbReference type="InterPro" id="IPR004800">
    <property type="entry name" value="KdsD/KpsF-type"/>
</dbReference>
<feature type="site" description="Catalytically relevant" evidence="6">
    <location>
        <position position="193"/>
    </location>
</feature>
<dbReference type="PIRSF" id="PIRSF004692">
    <property type="entry name" value="KdsD_KpsF"/>
    <property type="match status" value="1"/>
</dbReference>
<dbReference type="GO" id="GO:0005975">
    <property type="term" value="P:carbohydrate metabolic process"/>
    <property type="evidence" value="ECO:0007669"/>
    <property type="project" value="InterPro"/>
</dbReference>
<keyword evidence="5" id="KW-0479">Metal-binding</keyword>
<dbReference type="CDD" id="cd04604">
    <property type="entry name" value="CBS_pair_SIS_assoc"/>
    <property type="match status" value="1"/>
</dbReference>
<dbReference type="GO" id="GO:0046872">
    <property type="term" value="F:metal ion binding"/>
    <property type="evidence" value="ECO:0007669"/>
    <property type="project" value="UniProtKB-KW"/>
</dbReference>
<protein>
    <submittedName>
        <fullName evidence="10">Arabinose-5-phosphate isomerase</fullName>
    </submittedName>
</protein>
<accession>A0A0P1NYC2</accession>
<sequence length="339" mass="36924">MEKEQVSVEKDVIEIGKRVIRIEASAVAELEKRIDENFVKVVDLILKSSGRVIITGVGKSGIIARKIVATMNSTGTPALYLHPADAIHGDLGVVRKEDVVICISKSGDTVEVLRLIPIFKRIGVPIISMVGNLNSQLARLSDYVLNVAVKEEACPYNLAPTASTTATLAMGDALAIALLEKRNFTKENFALFHPGGNLGKRLLLKVEELMVSGKEVPIVHTSTPMKETIIEMTSKRLGATCVVDDDGKLVGIITDGDLRRLLQRTENVFALKAGEVMTKNPKTIKKDALAVTALQQMETYNITQLVVIDDERIPIGMIHIHDLVKAGLSSSEIDNEVEQ</sequence>
<evidence type="ECO:0000259" key="9">
    <source>
        <dbReference type="PROSITE" id="PS51464"/>
    </source>
</evidence>
<dbReference type="Pfam" id="PF00571">
    <property type="entry name" value="CBS"/>
    <property type="match status" value="2"/>
</dbReference>
<dbReference type="GO" id="GO:1901135">
    <property type="term" value="P:carbohydrate derivative metabolic process"/>
    <property type="evidence" value="ECO:0007669"/>
    <property type="project" value="InterPro"/>
</dbReference>
<dbReference type="InterPro" id="IPR046348">
    <property type="entry name" value="SIS_dom_sf"/>
</dbReference>
<dbReference type="GO" id="GO:0019146">
    <property type="term" value="F:arabinose-5-phosphate isomerase activity"/>
    <property type="evidence" value="ECO:0007669"/>
    <property type="project" value="UniProtKB-ARBA"/>
</dbReference>
<feature type="site" description="Catalytically relevant" evidence="6">
    <location>
        <position position="111"/>
    </location>
</feature>
<dbReference type="SUPFAM" id="SSF53697">
    <property type="entry name" value="SIS domain"/>
    <property type="match status" value="1"/>
</dbReference>
<dbReference type="NCBIfam" id="TIGR00393">
    <property type="entry name" value="kpsF"/>
    <property type="match status" value="1"/>
</dbReference>
<dbReference type="PANTHER" id="PTHR42745">
    <property type="match status" value="1"/>
</dbReference>
<dbReference type="GO" id="GO:0097367">
    <property type="term" value="F:carbohydrate derivative binding"/>
    <property type="evidence" value="ECO:0007669"/>
    <property type="project" value="InterPro"/>
</dbReference>
<feature type="domain" description="CBS" evidence="8">
    <location>
        <begin position="277"/>
        <end position="333"/>
    </location>
</feature>
<feature type="domain" description="SIS" evidence="9">
    <location>
        <begin position="41"/>
        <end position="184"/>
    </location>
</feature>
<dbReference type="AlphaFoldDB" id="A0A0P1NYC2"/>
<evidence type="ECO:0000256" key="5">
    <source>
        <dbReference type="PIRSR" id="PIRSR004692-2"/>
    </source>
</evidence>
<keyword evidence="5" id="KW-0862">Zinc</keyword>
<evidence type="ECO:0000256" key="3">
    <source>
        <dbReference type="ARBA" id="ARBA00023122"/>
    </source>
</evidence>
<dbReference type="Pfam" id="PF01380">
    <property type="entry name" value="SIS"/>
    <property type="match status" value="1"/>
</dbReference>
<dbReference type="OrthoDB" id="9762536at2"/>
<dbReference type="EMBL" id="CZVW01000028">
    <property type="protein sequence ID" value="CUT04810.1"/>
    <property type="molecule type" value="Genomic_DNA"/>
</dbReference>
<feature type="site" description="Catalytically relevant" evidence="6">
    <location>
        <position position="59"/>
    </location>
</feature>
<dbReference type="PANTHER" id="PTHR42745:SF1">
    <property type="entry name" value="ARABINOSE 5-PHOSPHATE ISOMERASE KDSD"/>
    <property type="match status" value="1"/>
</dbReference>
<evidence type="ECO:0000256" key="6">
    <source>
        <dbReference type="PIRSR" id="PIRSR004692-3"/>
    </source>
</evidence>
<feature type="domain" description="CBS" evidence="8">
    <location>
        <begin position="210"/>
        <end position="271"/>
    </location>
</feature>
<keyword evidence="10" id="KW-0413">Isomerase</keyword>
<dbReference type="Gene3D" id="3.10.580.10">
    <property type="entry name" value="CBS-domain"/>
    <property type="match status" value="1"/>
</dbReference>
<evidence type="ECO:0000313" key="11">
    <source>
        <dbReference type="Proteomes" id="UP000199197"/>
    </source>
</evidence>
<gene>
    <name evidence="10" type="ORF">JGI23_01809</name>
</gene>
<feature type="binding site" evidence="5">
    <location>
        <position position="82"/>
    </location>
    <ligand>
        <name>Zn(2+)</name>
        <dbReference type="ChEBI" id="CHEBI:29105"/>
    </ligand>
</feature>
<dbReference type="Gene3D" id="3.40.50.10490">
    <property type="entry name" value="Glucose-6-phosphate isomerase like protein, domain 1"/>
    <property type="match status" value="1"/>
</dbReference>
<evidence type="ECO:0000256" key="2">
    <source>
        <dbReference type="ARBA" id="ARBA00022737"/>
    </source>
</evidence>
<evidence type="ECO:0000259" key="8">
    <source>
        <dbReference type="PROSITE" id="PS51371"/>
    </source>
</evidence>
<dbReference type="InterPro" id="IPR050986">
    <property type="entry name" value="GutQ/KpsF_isomerases"/>
</dbReference>
<keyword evidence="11" id="KW-1185">Reference proteome</keyword>
<evidence type="ECO:0000256" key="4">
    <source>
        <dbReference type="PIRNR" id="PIRNR004692"/>
    </source>
</evidence>
<organism evidence="10 11">
    <name type="scientific">Candidatus Chryseopegocella kryptomonas</name>
    <dbReference type="NCBI Taxonomy" id="1633643"/>
    <lineage>
        <taxon>Bacteria</taxon>
        <taxon>Pseudomonadati</taxon>
        <taxon>Candidatus Kryptoniota</taxon>
        <taxon>Candidatus Chryseopegocella</taxon>
    </lineage>
</organism>
<dbReference type="PROSITE" id="PS51371">
    <property type="entry name" value="CBS"/>
    <property type="match status" value="2"/>
</dbReference>
<feature type="site" description="Catalytically relevant" evidence="6">
    <location>
        <position position="152"/>
    </location>
</feature>
<dbReference type="PROSITE" id="PS51464">
    <property type="entry name" value="SIS"/>
    <property type="match status" value="1"/>
</dbReference>
<proteinExistence type="inferred from homology"/>
<reference evidence="11" key="1">
    <citation type="submission" date="2015-11" db="EMBL/GenBank/DDBJ databases">
        <authorList>
            <person name="Varghese N."/>
        </authorList>
    </citation>
    <scope>NUCLEOTIDE SEQUENCE [LARGE SCALE GENOMIC DNA]</scope>
    <source>
        <strain evidence="11">JGI-23</strain>
    </source>
</reference>
<dbReference type="InterPro" id="IPR035474">
    <property type="entry name" value="SIS_Kpsf"/>
</dbReference>
<dbReference type="Proteomes" id="UP000199197">
    <property type="component" value="Unassembled WGS sequence"/>
</dbReference>
<keyword evidence="3 7" id="KW-0129">CBS domain</keyword>
<dbReference type="InterPro" id="IPR000644">
    <property type="entry name" value="CBS_dom"/>
</dbReference>